<gene>
    <name evidence="3" type="ORF">MAGb_0780</name>
</gene>
<evidence type="ECO:0000313" key="4">
    <source>
        <dbReference type="Proteomes" id="UP000003181"/>
    </source>
</evidence>
<dbReference type="PATRIC" id="fig|1110504.5.peg.81"/>
<keyword evidence="1 2" id="KW-0732">Signal</keyword>
<sequence length="468" mass="52864">MINKKFLKGALIGSAPVILLPSIAATCQDPATKNENSNGDQNGNKIGSNGKIDDVIASLKATWSTLKDNEKENAITSLAKAMKSDVKLTQDQIHFLISQLNKDVGTFGAVVWYITSVESLIGKAQSYEFAKLAFNKLKESNKDKFDFNQKFNEQTSKVEATNSKSLPVVFMDIDETVLQNDLTEASAMINGGYSGAEKEKNDLKANRFAIPGAVEFINYVHENGGLVFYNSDMNQSTAVRDAVKENLKKVGVKFVQDFQFWMRGSMPYVAENESDISDEKTKGMSDDELKKLAERLKFTTNYREKPWITWTNSSAAYRLGKKVYKTDRMEAMDKNTEGFKLMGEKKVPLKTIMKIGDNYNDFFDRISKGKTNSERVNSFRDKNLEINKYFSIDGAEVKHTVKKDNKYTLEKVTNPWKQVYVLIPGNSEYGGWLDKLGYGNVYNLYEEILKIVKNSKYQEGPKPENNVI</sequence>
<dbReference type="InterPro" id="IPR023214">
    <property type="entry name" value="HAD_sf"/>
</dbReference>
<dbReference type="EMBL" id="AJPR01000003">
    <property type="protein sequence ID" value="EIN15391.1"/>
    <property type="molecule type" value="Genomic_DNA"/>
</dbReference>
<dbReference type="InterPro" id="IPR036412">
    <property type="entry name" value="HAD-like_sf"/>
</dbReference>
<evidence type="ECO:0000256" key="2">
    <source>
        <dbReference type="SAM" id="SignalP"/>
    </source>
</evidence>
<dbReference type="RefSeq" id="WP_004023856.1">
    <property type="nucleotide sequence ID" value="NZ_AJPR01000003.1"/>
</dbReference>
<name>I5D6T2_MYCAA</name>
<protein>
    <recommendedName>
        <fullName evidence="5">Acid phosphatase</fullName>
    </recommendedName>
</protein>
<dbReference type="Pfam" id="PF03767">
    <property type="entry name" value="Acid_phosphat_B"/>
    <property type="match status" value="1"/>
</dbReference>
<dbReference type="Proteomes" id="UP000003181">
    <property type="component" value="Unassembled WGS sequence"/>
</dbReference>
<dbReference type="STRING" id="1110504.MAGb_0780"/>
<dbReference type="SUPFAM" id="SSF56784">
    <property type="entry name" value="HAD-like"/>
    <property type="match status" value="1"/>
</dbReference>
<evidence type="ECO:0000256" key="1">
    <source>
        <dbReference type="ARBA" id="ARBA00022729"/>
    </source>
</evidence>
<dbReference type="OrthoDB" id="395856at2"/>
<dbReference type="Gene3D" id="3.40.50.1000">
    <property type="entry name" value="HAD superfamily/HAD-like"/>
    <property type="match status" value="1"/>
</dbReference>
<dbReference type="InterPro" id="IPR005519">
    <property type="entry name" value="Acid_phosphat_B-like"/>
</dbReference>
<feature type="signal peptide" evidence="2">
    <location>
        <begin position="1"/>
        <end position="24"/>
    </location>
</feature>
<reference evidence="3 4" key="1">
    <citation type="journal article" date="2012" name="Appl. Environ. Microbiol.">
        <title>Emergence of Atypical Mycoplasma agalactiae Strains Harboring a New Prophage and Associated with an Alpine Wild Ungulate Mortality Episode.</title>
        <authorList>
            <person name="Tardy F."/>
            <person name="Baranowski E."/>
            <person name="Nouvel L.X."/>
            <person name="Mick V."/>
            <person name="Manso-Silvan L."/>
            <person name="Thiaucourt F."/>
            <person name="Thebault P."/>
            <person name="Breton M."/>
            <person name="Sirand-Pugnet P."/>
            <person name="Blanchard A."/>
            <person name="Garnier A."/>
            <person name="Gibert P."/>
            <person name="Game Y."/>
            <person name="Poumarat F."/>
            <person name="Citti C."/>
        </authorList>
    </citation>
    <scope>NUCLEOTIDE SEQUENCE [LARGE SCALE GENOMIC DNA]</scope>
    <source>
        <strain evidence="3 4">14628</strain>
    </source>
</reference>
<evidence type="ECO:0000313" key="3">
    <source>
        <dbReference type="EMBL" id="EIN15391.1"/>
    </source>
</evidence>
<proteinExistence type="predicted"/>
<accession>I5D6T2</accession>
<evidence type="ECO:0008006" key="5">
    <source>
        <dbReference type="Google" id="ProtNLM"/>
    </source>
</evidence>
<comment type="caution">
    <text evidence="3">The sequence shown here is derived from an EMBL/GenBank/DDBJ whole genome shotgun (WGS) entry which is preliminary data.</text>
</comment>
<organism evidence="3 4">
    <name type="scientific">Mycoplasmopsis agalactiae 14628</name>
    <dbReference type="NCBI Taxonomy" id="1110504"/>
    <lineage>
        <taxon>Bacteria</taxon>
        <taxon>Bacillati</taxon>
        <taxon>Mycoplasmatota</taxon>
        <taxon>Mycoplasmoidales</taxon>
        <taxon>Metamycoplasmataceae</taxon>
        <taxon>Mycoplasmopsis</taxon>
    </lineage>
</organism>
<feature type="chain" id="PRO_5003701741" description="Acid phosphatase" evidence="2">
    <location>
        <begin position="25"/>
        <end position="468"/>
    </location>
</feature>
<dbReference type="AlphaFoldDB" id="I5D6T2"/>